<evidence type="ECO:0000313" key="2">
    <source>
        <dbReference type="Proteomes" id="UP001168821"/>
    </source>
</evidence>
<dbReference type="AlphaFoldDB" id="A0AA38IVG0"/>
<reference evidence="1" key="1">
    <citation type="journal article" date="2023" name="G3 (Bethesda)">
        <title>Whole genome assemblies of Zophobas morio and Tenebrio molitor.</title>
        <authorList>
            <person name="Kaur S."/>
            <person name="Stinson S.A."/>
            <person name="diCenzo G.C."/>
        </authorList>
    </citation>
    <scope>NUCLEOTIDE SEQUENCE</scope>
    <source>
        <strain evidence="1">QUZm001</strain>
    </source>
</reference>
<evidence type="ECO:0000313" key="1">
    <source>
        <dbReference type="EMBL" id="KAJ3661594.1"/>
    </source>
</evidence>
<sequence length="93" mass="9988">MVIGRQLAGSFRSPSFGTSVVHSFMRESRIRTFAKQPSAGTKPCRFFFGATAPVTLGMRTRCKSLCAADPIVMGLQFVACFLSLPVLGTRGGI</sequence>
<protein>
    <submittedName>
        <fullName evidence="1">Uncharacterized protein</fullName>
    </submittedName>
</protein>
<proteinExistence type="predicted"/>
<organism evidence="1 2">
    <name type="scientific">Zophobas morio</name>
    <dbReference type="NCBI Taxonomy" id="2755281"/>
    <lineage>
        <taxon>Eukaryota</taxon>
        <taxon>Metazoa</taxon>
        <taxon>Ecdysozoa</taxon>
        <taxon>Arthropoda</taxon>
        <taxon>Hexapoda</taxon>
        <taxon>Insecta</taxon>
        <taxon>Pterygota</taxon>
        <taxon>Neoptera</taxon>
        <taxon>Endopterygota</taxon>
        <taxon>Coleoptera</taxon>
        <taxon>Polyphaga</taxon>
        <taxon>Cucujiformia</taxon>
        <taxon>Tenebrionidae</taxon>
        <taxon>Zophobas</taxon>
    </lineage>
</organism>
<accession>A0AA38IVG0</accession>
<dbReference type="Proteomes" id="UP001168821">
    <property type="component" value="Unassembled WGS sequence"/>
</dbReference>
<dbReference type="EMBL" id="JALNTZ010000002">
    <property type="protein sequence ID" value="KAJ3661594.1"/>
    <property type="molecule type" value="Genomic_DNA"/>
</dbReference>
<gene>
    <name evidence="1" type="ORF">Zmor_005985</name>
</gene>
<name>A0AA38IVG0_9CUCU</name>
<comment type="caution">
    <text evidence="1">The sequence shown here is derived from an EMBL/GenBank/DDBJ whole genome shotgun (WGS) entry which is preliminary data.</text>
</comment>
<keyword evidence="2" id="KW-1185">Reference proteome</keyword>